<evidence type="ECO:0000256" key="1">
    <source>
        <dbReference type="ARBA" id="ARBA00006336"/>
    </source>
</evidence>
<dbReference type="InterPro" id="IPR050272">
    <property type="entry name" value="Isochorismatase-like_hydrls"/>
</dbReference>
<evidence type="ECO:0000313" key="5">
    <source>
        <dbReference type="Proteomes" id="UP000193467"/>
    </source>
</evidence>
<evidence type="ECO:0000256" key="2">
    <source>
        <dbReference type="ARBA" id="ARBA00022801"/>
    </source>
</evidence>
<dbReference type="InParanoid" id="A0A1Y2G4I3"/>
<dbReference type="PANTHER" id="PTHR43540:SF15">
    <property type="entry name" value="BLR5631 PROTEIN"/>
    <property type="match status" value="1"/>
</dbReference>
<feature type="domain" description="Isochorismatase-like" evidence="3">
    <location>
        <begin position="3"/>
        <end position="122"/>
    </location>
</feature>
<dbReference type="InterPro" id="IPR036380">
    <property type="entry name" value="Isochorismatase-like_sf"/>
</dbReference>
<dbReference type="GO" id="GO:0016787">
    <property type="term" value="F:hydrolase activity"/>
    <property type="evidence" value="ECO:0007669"/>
    <property type="project" value="UniProtKB-KW"/>
</dbReference>
<keyword evidence="2" id="KW-0378">Hydrolase</keyword>
<evidence type="ECO:0000259" key="3">
    <source>
        <dbReference type="Pfam" id="PF00857"/>
    </source>
</evidence>
<name>A0A1Y2G4I3_9BASI</name>
<sequence length="152" mass="16203">MAVIGKLVQQYRKAGAPVIWVLHDAGAGAPVFDVKAASGDFIGDFRPQGDEVIIVKEAPSSFTRTSLEEDLKKRGIKQIVLTGYMSHVCTTGTARTGFELGYDVVVVKDAIGDRDIPSHDGSSVVKAETVVDVVCHELGDAIGTVVFSKDIK</sequence>
<dbReference type="SUPFAM" id="SSF52499">
    <property type="entry name" value="Isochorismatase-like hydrolases"/>
    <property type="match status" value="1"/>
</dbReference>
<dbReference type="EMBL" id="MCGR01000001">
    <property type="protein sequence ID" value="ORY92866.1"/>
    <property type="molecule type" value="Genomic_DNA"/>
</dbReference>
<dbReference type="STRING" id="106004.A0A1Y2G4I3"/>
<gene>
    <name evidence="4" type="ORF">BCR35DRAFT_327952</name>
</gene>
<organism evidence="4 5">
    <name type="scientific">Leucosporidium creatinivorum</name>
    <dbReference type="NCBI Taxonomy" id="106004"/>
    <lineage>
        <taxon>Eukaryota</taxon>
        <taxon>Fungi</taxon>
        <taxon>Dikarya</taxon>
        <taxon>Basidiomycota</taxon>
        <taxon>Pucciniomycotina</taxon>
        <taxon>Microbotryomycetes</taxon>
        <taxon>Leucosporidiales</taxon>
        <taxon>Leucosporidium</taxon>
    </lineage>
</organism>
<dbReference type="Pfam" id="PF00857">
    <property type="entry name" value="Isochorismatase"/>
    <property type="match status" value="1"/>
</dbReference>
<proteinExistence type="inferred from homology"/>
<dbReference type="OrthoDB" id="245563at2759"/>
<dbReference type="Proteomes" id="UP000193467">
    <property type="component" value="Unassembled WGS sequence"/>
</dbReference>
<comment type="similarity">
    <text evidence="1">Belongs to the isochorismatase family.</text>
</comment>
<dbReference type="AlphaFoldDB" id="A0A1Y2G4I3"/>
<keyword evidence="5" id="KW-1185">Reference proteome</keyword>
<dbReference type="Gene3D" id="3.40.50.850">
    <property type="entry name" value="Isochorismatase-like"/>
    <property type="match status" value="1"/>
</dbReference>
<comment type="caution">
    <text evidence="4">The sequence shown here is derived from an EMBL/GenBank/DDBJ whole genome shotgun (WGS) entry which is preliminary data.</text>
</comment>
<reference evidence="4 5" key="1">
    <citation type="submission" date="2016-07" db="EMBL/GenBank/DDBJ databases">
        <title>Pervasive Adenine N6-methylation of Active Genes in Fungi.</title>
        <authorList>
            <consortium name="DOE Joint Genome Institute"/>
            <person name="Mondo S.J."/>
            <person name="Dannebaum R.O."/>
            <person name="Kuo R.C."/>
            <person name="Labutti K."/>
            <person name="Haridas S."/>
            <person name="Kuo A."/>
            <person name="Salamov A."/>
            <person name="Ahrendt S.R."/>
            <person name="Lipzen A."/>
            <person name="Sullivan W."/>
            <person name="Andreopoulos W.B."/>
            <person name="Clum A."/>
            <person name="Lindquist E."/>
            <person name="Daum C."/>
            <person name="Ramamoorthy G.K."/>
            <person name="Gryganskyi A."/>
            <person name="Culley D."/>
            <person name="Magnuson J.K."/>
            <person name="James T.Y."/>
            <person name="O'Malley M.A."/>
            <person name="Stajich J.E."/>
            <person name="Spatafora J.W."/>
            <person name="Visel A."/>
            <person name="Grigoriev I.V."/>
        </authorList>
    </citation>
    <scope>NUCLEOTIDE SEQUENCE [LARGE SCALE GENOMIC DNA]</scope>
    <source>
        <strain evidence="4 5">62-1032</strain>
    </source>
</reference>
<dbReference type="InterPro" id="IPR000868">
    <property type="entry name" value="Isochorismatase-like_dom"/>
</dbReference>
<accession>A0A1Y2G4I3</accession>
<dbReference type="PANTHER" id="PTHR43540">
    <property type="entry name" value="PEROXYUREIDOACRYLATE/UREIDOACRYLATE AMIDOHYDROLASE-RELATED"/>
    <property type="match status" value="1"/>
</dbReference>
<protein>
    <submittedName>
        <fullName evidence="4">Isochorismatase-like protein</fullName>
    </submittedName>
</protein>
<evidence type="ECO:0000313" key="4">
    <source>
        <dbReference type="EMBL" id="ORY92866.1"/>
    </source>
</evidence>